<gene>
    <name evidence="1" type="ORF">BJ976_002263</name>
</gene>
<dbReference type="OrthoDB" id="4944303at2"/>
<dbReference type="Proteomes" id="UP000560081">
    <property type="component" value="Unassembled WGS sequence"/>
</dbReference>
<comment type="caution">
    <text evidence="1">The sequence shown here is derived from an EMBL/GenBank/DDBJ whole genome shotgun (WGS) entry which is preliminary data.</text>
</comment>
<dbReference type="EMBL" id="JACHMC010000001">
    <property type="protein sequence ID" value="MBB4883912.1"/>
    <property type="molecule type" value="Genomic_DNA"/>
</dbReference>
<proteinExistence type="predicted"/>
<accession>A0A4Y8WYS8</accession>
<dbReference type="AlphaFoldDB" id="A0A4Y8WYS8"/>
<dbReference type="RefSeq" id="WP_135030465.1">
    <property type="nucleotide sequence ID" value="NZ_BMLA01000007.1"/>
</dbReference>
<name>A0A4Y8WYS8_9MICC</name>
<evidence type="ECO:0000313" key="2">
    <source>
        <dbReference type="Proteomes" id="UP000560081"/>
    </source>
</evidence>
<organism evidence="1 2">
    <name type="scientific">Micrococcus flavus</name>
    <dbReference type="NCBI Taxonomy" id="384602"/>
    <lineage>
        <taxon>Bacteria</taxon>
        <taxon>Bacillati</taxon>
        <taxon>Actinomycetota</taxon>
        <taxon>Actinomycetes</taxon>
        <taxon>Micrococcales</taxon>
        <taxon>Micrococcaceae</taxon>
        <taxon>Micrococcus</taxon>
    </lineage>
</organism>
<protein>
    <submittedName>
        <fullName evidence="1">Uncharacterized protein</fullName>
    </submittedName>
</protein>
<keyword evidence="2" id="KW-1185">Reference proteome</keyword>
<reference evidence="1 2" key="1">
    <citation type="submission" date="2020-08" db="EMBL/GenBank/DDBJ databases">
        <title>Sequencing the genomes of 1000 actinobacteria strains.</title>
        <authorList>
            <person name="Klenk H.-P."/>
        </authorList>
    </citation>
    <scope>NUCLEOTIDE SEQUENCE [LARGE SCALE GENOMIC DNA]</scope>
    <source>
        <strain evidence="1 2">DSM 19079</strain>
    </source>
</reference>
<evidence type="ECO:0000313" key="1">
    <source>
        <dbReference type="EMBL" id="MBB4883912.1"/>
    </source>
</evidence>
<sequence>MLALTGCGVGERLLWGEEGYAVKEAARSVIDAVAAGEAPAVCDGVDVDFGEPDDWRGAGAGEPERIDGRWHINVEVREGVPRVGEPMPGDLVFGETPDGLCLQEHLPSIPVDVGPG</sequence>